<keyword evidence="6" id="KW-1185">Reference proteome</keyword>
<dbReference type="SMART" id="SM00825">
    <property type="entry name" value="PKS_KS"/>
    <property type="match status" value="1"/>
</dbReference>
<protein>
    <submittedName>
        <fullName evidence="5">3-oxoacyl-(Acyl-carrier-protein) synthase</fullName>
    </submittedName>
</protein>
<accession>A0ABS4TT35</accession>
<evidence type="ECO:0000256" key="1">
    <source>
        <dbReference type="ARBA" id="ARBA00008467"/>
    </source>
</evidence>
<organism evidence="5 6">
    <name type="scientific">Kibdelosporangium banguiense</name>
    <dbReference type="NCBI Taxonomy" id="1365924"/>
    <lineage>
        <taxon>Bacteria</taxon>
        <taxon>Bacillati</taxon>
        <taxon>Actinomycetota</taxon>
        <taxon>Actinomycetes</taxon>
        <taxon>Pseudonocardiales</taxon>
        <taxon>Pseudonocardiaceae</taxon>
        <taxon>Kibdelosporangium</taxon>
    </lineage>
</organism>
<evidence type="ECO:0000259" key="4">
    <source>
        <dbReference type="PROSITE" id="PS52004"/>
    </source>
</evidence>
<comment type="caution">
    <text evidence="5">The sequence shown here is derived from an EMBL/GenBank/DDBJ whole genome shotgun (WGS) entry which is preliminary data.</text>
</comment>
<dbReference type="SUPFAM" id="SSF53901">
    <property type="entry name" value="Thiolase-like"/>
    <property type="match status" value="2"/>
</dbReference>
<dbReference type="PROSITE" id="PS52004">
    <property type="entry name" value="KS3_2"/>
    <property type="match status" value="1"/>
</dbReference>
<dbReference type="EMBL" id="JAGINW010000001">
    <property type="protein sequence ID" value="MBP2327570.1"/>
    <property type="molecule type" value="Genomic_DNA"/>
</dbReference>
<evidence type="ECO:0000313" key="5">
    <source>
        <dbReference type="EMBL" id="MBP2327570.1"/>
    </source>
</evidence>
<gene>
    <name evidence="5" type="ORF">JOF56_007955</name>
</gene>
<name>A0ABS4TT35_9PSEU</name>
<dbReference type="Proteomes" id="UP001519332">
    <property type="component" value="Unassembled WGS sequence"/>
</dbReference>
<dbReference type="InterPro" id="IPR014031">
    <property type="entry name" value="Ketoacyl_synth_C"/>
</dbReference>
<evidence type="ECO:0000256" key="3">
    <source>
        <dbReference type="RuleBase" id="RU003694"/>
    </source>
</evidence>
<reference evidence="5 6" key="1">
    <citation type="submission" date="2021-03" db="EMBL/GenBank/DDBJ databases">
        <title>Sequencing the genomes of 1000 actinobacteria strains.</title>
        <authorList>
            <person name="Klenk H.-P."/>
        </authorList>
    </citation>
    <scope>NUCLEOTIDE SEQUENCE [LARGE SCALE GENOMIC DNA]</scope>
    <source>
        <strain evidence="5 6">DSM 46670</strain>
    </source>
</reference>
<dbReference type="InterPro" id="IPR016039">
    <property type="entry name" value="Thiolase-like"/>
</dbReference>
<dbReference type="Pfam" id="PF00109">
    <property type="entry name" value="ketoacyl-synt"/>
    <property type="match status" value="1"/>
</dbReference>
<sequence>MPRHVGLGLHAVREAVEDAGLSGRERAEIDVIGATAIGAAVELEVAYRAGVAPQAGVFALDLLTERVRTELGGGARRLTVATGCTTALDALGAGVDAVASGRSPRVLVVAAEAPLTPAVVAGFQRIGALSTRPVPPARASCPFSAERDGFVLSEGAAAVVLEDAALAAAKGARPALEVCGWASVSSAYHMTGIRSSGEDVARSIRQALDDAGVSADAIDCIDAHGTSTLFNDAAEAAAYADVFGKRSASMPVVAQKGAIGHSLAASGLLEVVSLAVLLPKEVLPPVKNTTVDTLAEPVDLVLGEPRHLRPEFIVKNSNGFCGLHSACVLRVLS</sequence>
<dbReference type="PANTHER" id="PTHR11712">
    <property type="entry name" value="POLYKETIDE SYNTHASE-RELATED"/>
    <property type="match status" value="1"/>
</dbReference>
<dbReference type="InterPro" id="IPR020841">
    <property type="entry name" value="PKS_Beta-ketoAc_synthase_dom"/>
</dbReference>
<comment type="similarity">
    <text evidence="1 3">Belongs to the thiolase-like superfamily. Beta-ketoacyl-ACP synthases family.</text>
</comment>
<dbReference type="InterPro" id="IPR000794">
    <property type="entry name" value="Beta-ketoacyl_synthase"/>
</dbReference>
<dbReference type="PANTHER" id="PTHR11712:SF336">
    <property type="entry name" value="3-OXOACYL-[ACYL-CARRIER-PROTEIN] SYNTHASE, MITOCHONDRIAL"/>
    <property type="match status" value="1"/>
</dbReference>
<dbReference type="Pfam" id="PF02801">
    <property type="entry name" value="Ketoacyl-synt_C"/>
    <property type="match status" value="1"/>
</dbReference>
<evidence type="ECO:0000256" key="2">
    <source>
        <dbReference type="ARBA" id="ARBA00022679"/>
    </source>
</evidence>
<evidence type="ECO:0000313" key="6">
    <source>
        <dbReference type="Proteomes" id="UP001519332"/>
    </source>
</evidence>
<dbReference type="InterPro" id="IPR014030">
    <property type="entry name" value="Ketoacyl_synth_N"/>
</dbReference>
<keyword evidence="2 3" id="KW-0808">Transferase</keyword>
<feature type="domain" description="Ketosynthase family 3 (KS3)" evidence="4">
    <location>
        <begin position="1"/>
        <end position="331"/>
    </location>
</feature>
<dbReference type="Gene3D" id="3.40.47.10">
    <property type="match status" value="1"/>
</dbReference>
<proteinExistence type="inferred from homology"/>
<dbReference type="RefSeq" id="WP_209644495.1">
    <property type="nucleotide sequence ID" value="NZ_JAGINW010000001.1"/>
</dbReference>